<dbReference type="SUPFAM" id="SSF51905">
    <property type="entry name" value="FAD/NAD(P)-binding domain"/>
    <property type="match status" value="1"/>
</dbReference>
<dbReference type="InterPro" id="IPR012132">
    <property type="entry name" value="GMC_OxRdtase"/>
</dbReference>
<dbReference type="Proteomes" id="UP000307440">
    <property type="component" value="Unassembled WGS sequence"/>
</dbReference>
<evidence type="ECO:0000256" key="8">
    <source>
        <dbReference type="ARBA" id="ARBA00023180"/>
    </source>
</evidence>
<keyword evidence="8" id="KW-0325">Glycoprotein</keyword>
<dbReference type="Gene3D" id="3.30.560.10">
    <property type="entry name" value="Glucose Oxidase, domain 3"/>
    <property type="match status" value="1"/>
</dbReference>
<dbReference type="OrthoDB" id="269227at2759"/>
<reference evidence="10 11" key="1">
    <citation type="journal article" date="2019" name="Nat. Ecol. Evol.">
        <title>Megaphylogeny resolves global patterns of mushroom evolution.</title>
        <authorList>
            <person name="Varga T."/>
            <person name="Krizsan K."/>
            <person name="Foldi C."/>
            <person name="Dima B."/>
            <person name="Sanchez-Garcia M."/>
            <person name="Sanchez-Ramirez S."/>
            <person name="Szollosi G.J."/>
            <person name="Szarkandi J.G."/>
            <person name="Papp V."/>
            <person name="Albert L."/>
            <person name="Andreopoulos W."/>
            <person name="Angelini C."/>
            <person name="Antonin V."/>
            <person name="Barry K.W."/>
            <person name="Bougher N.L."/>
            <person name="Buchanan P."/>
            <person name="Buyck B."/>
            <person name="Bense V."/>
            <person name="Catcheside P."/>
            <person name="Chovatia M."/>
            <person name="Cooper J."/>
            <person name="Damon W."/>
            <person name="Desjardin D."/>
            <person name="Finy P."/>
            <person name="Geml J."/>
            <person name="Haridas S."/>
            <person name="Hughes K."/>
            <person name="Justo A."/>
            <person name="Karasinski D."/>
            <person name="Kautmanova I."/>
            <person name="Kiss B."/>
            <person name="Kocsube S."/>
            <person name="Kotiranta H."/>
            <person name="LaButti K.M."/>
            <person name="Lechner B.E."/>
            <person name="Liimatainen K."/>
            <person name="Lipzen A."/>
            <person name="Lukacs Z."/>
            <person name="Mihaltcheva S."/>
            <person name="Morgado L.N."/>
            <person name="Niskanen T."/>
            <person name="Noordeloos M.E."/>
            <person name="Ohm R.A."/>
            <person name="Ortiz-Santana B."/>
            <person name="Ovrebo C."/>
            <person name="Racz N."/>
            <person name="Riley R."/>
            <person name="Savchenko A."/>
            <person name="Shiryaev A."/>
            <person name="Soop K."/>
            <person name="Spirin V."/>
            <person name="Szebenyi C."/>
            <person name="Tomsovsky M."/>
            <person name="Tulloss R.E."/>
            <person name="Uehling J."/>
            <person name="Grigoriev I.V."/>
            <person name="Vagvolgyi C."/>
            <person name="Papp T."/>
            <person name="Martin F.M."/>
            <person name="Miettinen O."/>
            <person name="Hibbett D.S."/>
            <person name="Nagy L.G."/>
        </authorList>
    </citation>
    <scope>NUCLEOTIDE SEQUENCE [LARGE SCALE GENOMIC DNA]</scope>
    <source>
        <strain evidence="10 11">CBS 121175</strain>
    </source>
</reference>
<keyword evidence="4" id="KW-0285">Flavoprotein</keyword>
<evidence type="ECO:0000256" key="6">
    <source>
        <dbReference type="ARBA" id="ARBA00022827"/>
    </source>
</evidence>
<evidence type="ECO:0000256" key="4">
    <source>
        <dbReference type="ARBA" id="ARBA00022630"/>
    </source>
</evidence>
<keyword evidence="6" id="KW-0274">FAD</keyword>
<protein>
    <submittedName>
        <fullName evidence="10">FAD-linked reductase</fullName>
    </submittedName>
</protein>
<dbReference type="InterPro" id="IPR036188">
    <property type="entry name" value="FAD/NAD-bd_sf"/>
</dbReference>
<accession>A0A5C3KTZ3</accession>
<evidence type="ECO:0000313" key="10">
    <source>
        <dbReference type="EMBL" id="TFK24012.1"/>
    </source>
</evidence>
<dbReference type="GO" id="GO:0016614">
    <property type="term" value="F:oxidoreductase activity, acting on CH-OH group of donors"/>
    <property type="evidence" value="ECO:0007669"/>
    <property type="project" value="InterPro"/>
</dbReference>
<gene>
    <name evidence="10" type="ORF">FA15DRAFT_438025</name>
</gene>
<dbReference type="PANTHER" id="PTHR11552:SF201">
    <property type="entry name" value="GLUCOSE-METHANOL-CHOLINE OXIDOREDUCTASE N-TERMINAL DOMAIN-CONTAINING PROTEIN"/>
    <property type="match status" value="1"/>
</dbReference>
<dbReference type="Pfam" id="PF05199">
    <property type="entry name" value="GMC_oxred_C"/>
    <property type="match status" value="1"/>
</dbReference>
<dbReference type="EMBL" id="ML210208">
    <property type="protein sequence ID" value="TFK24012.1"/>
    <property type="molecule type" value="Genomic_DNA"/>
</dbReference>
<evidence type="ECO:0000256" key="3">
    <source>
        <dbReference type="ARBA" id="ARBA00011245"/>
    </source>
</evidence>
<dbReference type="SUPFAM" id="SSF54373">
    <property type="entry name" value="FAD-linked reductases, C-terminal domain"/>
    <property type="match status" value="1"/>
</dbReference>
<dbReference type="AlphaFoldDB" id="A0A5C3KTZ3"/>
<comment type="similarity">
    <text evidence="2">Belongs to the GMC oxidoreductase family.</text>
</comment>
<keyword evidence="11" id="KW-1185">Reference proteome</keyword>
<keyword evidence="7" id="KW-0560">Oxidoreductase</keyword>
<evidence type="ECO:0000256" key="1">
    <source>
        <dbReference type="ARBA" id="ARBA00001974"/>
    </source>
</evidence>
<dbReference type="Gene3D" id="3.50.50.60">
    <property type="entry name" value="FAD/NAD(P)-binding domain"/>
    <property type="match status" value="1"/>
</dbReference>
<feature type="domain" description="Glucose-methanol-choline oxidoreductase C-terminal" evidence="9">
    <location>
        <begin position="74"/>
        <end position="211"/>
    </location>
</feature>
<keyword evidence="5" id="KW-0732">Signal</keyword>
<comment type="cofactor">
    <cofactor evidence="1">
        <name>FAD</name>
        <dbReference type="ChEBI" id="CHEBI:57692"/>
    </cofactor>
</comment>
<evidence type="ECO:0000256" key="2">
    <source>
        <dbReference type="ARBA" id="ARBA00010790"/>
    </source>
</evidence>
<sequence length="252" mass="27821">MWKTNRTGHLTTWGANQIAWLRIPDDSPIWQKYPDTSSGRDSPHIELLTLNGGLGDLAGLFGNFVGFGAIVLQPTSRGSITLGSSDPFAQPLIDTGIFTSPVNIQIMVEAMKSARKFYSAPVWNDYVLDTAVPFTEDILDDDEAVIEVLKKLTNYAWHLVGTVAMLPADADWGYVDPDLRLKKVTGLHVVDASIMPFVPAAHTQFPVYVIAERAANLIKRYWAKSEERVKSCDQVQGGLSQLFLLQNSTVTI</sequence>
<name>A0A5C3KTZ3_COPMA</name>
<dbReference type="PANTHER" id="PTHR11552">
    <property type="entry name" value="GLUCOSE-METHANOL-CHOLINE GMC OXIDOREDUCTASE"/>
    <property type="match status" value="1"/>
</dbReference>
<evidence type="ECO:0000256" key="7">
    <source>
        <dbReference type="ARBA" id="ARBA00023002"/>
    </source>
</evidence>
<dbReference type="InterPro" id="IPR007867">
    <property type="entry name" value="GMC_OxRtase_C"/>
</dbReference>
<dbReference type="STRING" id="230819.A0A5C3KTZ3"/>
<comment type="subunit">
    <text evidence="3">Monomer.</text>
</comment>
<evidence type="ECO:0000259" key="9">
    <source>
        <dbReference type="Pfam" id="PF05199"/>
    </source>
</evidence>
<evidence type="ECO:0000256" key="5">
    <source>
        <dbReference type="ARBA" id="ARBA00022729"/>
    </source>
</evidence>
<organism evidence="10 11">
    <name type="scientific">Coprinopsis marcescibilis</name>
    <name type="common">Agaric fungus</name>
    <name type="synonym">Psathyrella marcescibilis</name>
    <dbReference type="NCBI Taxonomy" id="230819"/>
    <lineage>
        <taxon>Eukaryota</taxon>
        <taxon>Fungi</taxon>
        <taxon>Dikarya</taxon>
        <taxon>Basidiomycota</taxon>
        <taxon>Agaricomycotina</taxon>
        <taxon>Agaricomycetes</taxon>
        <taxon>Agaricomycetidae</taxon>
        <taxon>Agaricales</taxon>
        <taxon>Agaricineae</taxon>
        <taxon>Psathyrellaceae</taxon>
        <taxon>Coprinopsis</taxon>
    </lineage>
</organism>
<proteinExistence type="inferred from homology"/>
<dbReference type="GO" id="GO:0050660">
    <property type="term" value="F:flavin adenine dinucleotide binding"/>
    <property type="evidence" value="ECO:0007669"/>
    <property type="project" value="InterPro"/>
</dbReference>
<evidence type="ECO:0000313" key="11">
    <source>
        <dbReference type="Proteomes" id="UP000307440"/>
    </source>
</evidence>